<organism evidence="2 3">
    <name type="scientific">Protopolystoma xenopodis</name>
    <dbReference type="NCBI Taxonomy" id="117903"/>
    <lineage>
        <taxon>Eukaryota</taxon>
        <taxon>Metazoa</taxon>
        <taxon>Spiralia</taxon>
        <taxon>Lophotrochozoa</taxon>
        <taxon>Platyhelminthes</taxon>
        <taxon>Monogenea</taxon>
        <taxon>Polyopisthocotylea</taxon>
        <taxon>Polystomatidea</taxon>
        <taxon>Polystomatidae</taxon>
        <taxon>Protopolystoma</taxon>
    </lineage>
</organism>
<gene>
    <name evidence="2" type="ORF">PXEA_LOCUS3615</name>
</gene>
<name>A0A448WF13_9PLAT</name>
<keyword evidence="3" id="KW-1185">Reference proteome</keyword>
<evidence type="ECO:0000313" key="3">
    <source>
        <dbReference type="Proteomes" id="UP000784294"/>
    </source>
</evidence>
<feature type="region of interest" description="Disordered" evidence="1">
    <location>
        <begin position="66"/>
        <end position="113"/>
    </location>
</feature>
<feature type="compositionally biased region" description="Basic and acidic residues" evidence="1">
    <location>
        <begin position="86"/>
        <end position="104"/>
    </location>
</feature>
<comment type="caution">
    <text evidence="2">The sequence shown here is derived from an EMBL/GenBank/DDBJ whole genome shotgun (WGS) entry which is preliminary data.</text>
</comment>
<dbReference type="Proteomes" id="UP000784294">
    <property type="component" value="Unassembled WGS sequence"/>
</dbReference>
<evidence type="ECO:0000313" key="2">
    <source>
        <dbReference type="EMBL" id="VEL10175.1"/>
    </source>
</evidence>
<proteinExistence type="predicted"/>
<accession>A0A448WF13</accession>
<dbReference type="EMBL" id="CAAALY010008257">
    <property type="protein sequence ID" value="VEL10175.1"/>
    <property type="molecule type" value="Genomic_DNA"/>
</dbReference>
<protein>
    <submittedName>
        <fullName evidence="2">Uncharacterized protein</fullName>
    </submittedName>
</protein>
<sequence>MRQLLFEAVNLIKPDENGLLPTEAPRAFSMPTWRNPLSSLGLVDPYVPSARVARLLLHLSVGKMGSADEASSLGTTPRSQLELEEEPCKDMNLRPGRPDEDSHGEVFIVKGES</sequence>
<evidence type="ECO:0000256" key="1">
    <source>
        <dbReference type="SAM" id="MobiDB-lite"/>
    </source>
</evidence>
<dbReference type="AlphaFoldDB" id="A0A448WF13"/>
<reference evidence="2" key="1">
    <citation type="submission" date="2018-11" db="EMBL/GenBank/DDBJ databases">
        <authorList>
            <consortium name="Pathogen Informatics"/>
        </authorList>
    </citation>
    <scope>NUCLEOTIDE SEQUENCE</scope>
</reference>